<evidence type="ECO:0000313" key="3">
    <source>
        <dbReference type="EMBL" id="VAY88229.1"/>
    </source>
</evidence>
<accession>A0A3B1DYD7</accession>
<gene>
    <name evidence="3" type="ORF">MNB_ARC-1_1138</name>
</gene>
<keyword evidence="1" id="KW-0175">Coiled coil</keyword>
<dbReference type="EMBL" id="UOYO01000048">
    <property type="protein sequence ID" value="VAY88229.1"/>
    <property type="molecule type" value="Genomic_DNA"/>
</dbReference>
<reference evidence="3" key="1">
    <citation type="submission" date="2018-10" db="EMBL/GenBank/DDBJ databases">
        <authorList>
            <person name="Aoki K."/>
        </authorList>
    </citation>
    <scope>NUCLEOTIDE SEQUENCE</scope>
</reference>
<evidence type="ECO:0000256" key="2">
    <source>
        <dbReference type="SAM" id="Phobius"/>
    </source>
</evidence>
<dbReference type="AlphaFoldDB" id="A0A3B1DYD7"/>
<feature type="coiled-coil region" evidence="1">
    <location>
        <begin position="40"/>
        <end position="67"/>
    </location>
</feature>
<name>A0A3B1DYD7_9ZZZZ</name>
<keyword evidence="2" id="KW-1133">Transmembrane helix</keyword>
<keyword evidence="2" id="KW-0472">Membrane</keyword>
<keyword evidence="2" id="KW-0812">Transmembrane</keyword>
<proteinExistence type="predicted"/>
<sequence length="168" mass="19325">MTYKRNFILKIYIVLFFIASIIVILNNIFTQEAYKQQSELNRIIDNIEETSKDIVAIKNEIKKVSKKKNIILKYIIRQDPTEALALKFRNLANKSGGIINVINTKVTQTKYINIAMIDVDYSYDRSLIDNAIAYDLLSEYASIIFKTAFSQVKTTSISDGHFSIKVKK</sequence>
<evidence type="ECO:0000256" key="1">
    <source>
        <dbReference type="SAM" id="Coils"/>
    </source>
</evidence>
<protein>
    <submittedName>
        <fullName evidence="3">Uncharacterized protein</fullName>
    </submittedName>
</protein>
<organism evidence="3">
    <name type="scientific">hydrothermal vent metagenome</name>
    <dbReference type="NCBI Taxonomy" id="652676"/>
    <lineage>
        <taxon>unclassified sequences</taxon>
        <taxon>metagenomes</taxon>
        <taxon>ecological metagenomes</taxon>
    </lineage>
</organism>
<feature type="transmembrane region" description="Helical" evidence="2">
    <location>
        <begin position="7"/>
        <end position="29"/>
    </location>
</feature>